<reference evidence="1" key="2">
    <citation type="journal article" date="2015" name="Data Brief">
        <title>Shoot transcriptome of the giant reed, Arundo donax.</title>
        <authorList>
            <person name="Barrero R.A."/>
            <person name="Guerrero F.D."/>
            <person name="Moolhuijzen P."/>
            <person name="Goolsby J.A."/>
            <person name="Tidwell J."/>
            <person name="Bellgard S.E."/>
            <person name="Bellgard M.I."/>
        </authorList>
    </citation>
    <scope>NUCLEOTIDE SEQUENCE</scope>
    <source>
        <tissue evidence="1">Shoot tissue taken approximately 20 cm above the soil surface</tissue>
    </source>
</reference>
<evidence type="ECO:0000313" key="1">
    <source>
        <dbReference type="EMBL" id="JAD62686.1"/>
    </source>
</evidence>
<sequence>MYILTEYFIILSKLD</sequence>
<proteinExistence type="predicted"/>
<reference evidence="1" key="1">
    <citation type="submission" date="2014-09" db="EMBL/GenBank/DDBJ databases">
        <authorList>
            <person name="Magalhaes I.L.F."/>
            <person name="Oliveira U."/>
            <person name="Santos F.R."/>
            <person name="Vidigal T.H.D.A."/>
            <person name="Brescovit A.D."/>
            <person name="Santos A.J."/>
        </authorList>
    </citation>
    <scope>NUCLEOTIDE SEQUENCE</scope>
    <source>
        <tissue evidence="1">Shoot tissue taken approximately 20 cm above the soil surface</tissue>
    </source>
</reference>
<dbReference type="EMBL" id="GBRH01235209">
    <property type="protein sequence ID" value="JAD62686.1"/>
    <property type="molecule type" value="Transcribed_RNA"/>
</dbReference>
<accession>A0A0A9BH71</accession>
<name>A0A0A9BH71_ARUDO</name>
<protein>
    <submittedName>
        <fullName evidence="1">Uncharacterized protein</fullName>
    </submittedName>
</protein>
<organism evidence="1">
    <name type="scientific">Arundo donax</name>
    <name type="common">Giant reed</name>
    <name type="synonym">Donax arundinaceus</name>
    <dbReference type="NCBI Taxonomy" id="35708"/>
    <lineage>
        <taxon>Eukaryota</taxon>
        <taxon>Viridiplantae</taxon>
        <taxon>Streptophyta</taxon>
        <taxon>Embryophyta</taxon>
        <taxon>Tracheophyta</taxon>
        <taxon>Spermatophyta</taxon>
        <taxon>Magnoliopsida</taxon>
        <taxon>Liliopsida</taxon>
        <taxon>Poales</taxon>
        <taxon>Poaceae</taxon>
        <taxon>PACMAD clade</taxon>
        <taxon>Arundinoideae</taxon>
        <taxon>Arundineae</taxon>
        <taxon>Arundo</taxon>
    </lineage>
</organism>